<dbReference type="Proteomes" id="UP001159364">
    <property type="component" value="Linkage Group LG04"/>
</dbReference>
<proteinExistence type="predicted"/>
<evidence type="ECO:0000256" key="1">
    <source>
        <dbReference type="SAM" id="MobiDB-lite"/>
    </source>
</evidence>
<name>A0AAV8TNP8_9ROSI</name>
<feature type="region of interest" description="Disordered" evidence="1">
    <location>
        <begin position="41"/>
        <end position="99"/>
    </location>
</feature>
<dbReference type="EMBL" id="JAIWQS010000004">
    <property type="protein sequence ID" value="KAJ8768091.1"/>
    <property type="molecule type" value="Genomic_DNA"/>
</dbReference>
<protein>
    <recommendedName>
        <fullName evidence="4">Prolamin-like domain-containing protein</fullName>
    </recommendedName>
</protein>
<gene>
    <name evidence="2" type="ORF">K2173_021031</name>
</gene>
<comment type="caution">
    <text evidence="2">The sequence shown here is derived from an EMBL/GenBank/DDBJ whole genome shotgun (WGS) entry which is preliminary data.</text>
</comment>
<organism evidence="2 3">
    <name type="scientific">Erythroxylum novogranatense</name>
    <dbReference type="NCBI Taxonomy" id="1862640"/>
    <lineage>
        <taxon>Eukaryota</taxon>
        <taxon>Viridiplantae</taxon>
        <taxon>Streptophyta</taxon>
        <taxon>Embryophyta</taxon>
        <taxon>Tracheophyta</taxon>
        <taxon>Spermatophyta</taxon>
        <taxon>Magnoliopsida</taxon>
        <taxon>eudicotyledons</taxon>
        <taxon>Gunneridae</taxon>
        <taxon>Pentapetalae</taxon>
        <taxon>rosids</taxon>
        <taxon>fabids</taxon>
        <taxon>Malpighiales</taxon>
        <taxon>Erythroxylaceae</taxon>
        <taxon>Erythroxylum</taxon>
    </lineage>
</organism>
<accession>A0AAV8TNP8</accession>
<evidence type="ECO:0000313" key="2">
    <source>
        <dbReference type="EMBL" id="KAJ8768091.1"/>
    </source>
</evidence>
<keyword evidence="3" id="KW-1185">Reference proteome</keyword>
<evidence type="ECO:0008006" key="4">
    <source>
        <dbReference type="Google" id="ProtNLM"/>
    </source>
</evidence>
<sequence>MEDCRRRVWKKQAKALENCRESRGAMEKLEQAISCDGKDRRAALLSDDVQSPPGGDEVGASPGGGSTSDPEGGSNGGNTSPEGDGDGGNEGGFSSARNPTQCLPYRQNIEGCQRDLNVTVQNPNSSTGIQKLVPTCCKIIVEMKDVCLLLYFPGNAPAAFLLKRVCIIILRNAQPGAPSPSPSRLY</sequence>
<dbReference type="AlphaFoldDB" id="A0AAV8TNP8"/>
<evidence type="ECO:0000313" key="3">
    <source>
        <dbReference type="Proteomes" id="UP001159364"/>
    </source>
</evidence>
<reference evidence="2 3" key="1">
    <citation type="submission" date="2021-09" db="EMBL/GenBank/DDBJ databases">
        <title>Genomic insights and catalytic innovation underlie evolution of tropane alkaloids biosynthesis.</title>
        <authorList>
            <person name="Wang Y.-J."/>
            <person name="Tian T."/>
            <person name="Huang J.-P."/>
            <person name="Huang S.-X."/>
        </authorList>
    </citation>
    <scope>NUCLEOTIDE SEQUENCE [LARGE SCALE GENOMIC DNA]</scope>
    <source>
        <strain evidence="2">KIB-2018</strain>
        <tissue evidence="2">Leaf</tissue>
    </source>
</reference>